<keyword evidence="7" id="KW-1185">Reference proteome</keyword>
<comment type="caution">
    <text evidence="6">The sequence shown here is derived from an EMBL/GenBank/DDBJ whole genome shotgun (WGS) entry which is preliminary data.</text>
</comment>
<evidence type="ECO:0000256" key="4">
    <source>
        <dbReference type="ARBA" id="ARBA00030169"/>
    </source>
</evidence>
<dbReference type="NCBIfam" id="NF004850">
    <property type="entry name" value="PRK06201.1"/>
    <property type="match status" value="1"/>
</dbReference>
<dbReference type="SUPFAM" id="SSF89562">
    <property type="entry name" value="RraA-like"/>
    <property type="match status" value="1"/>
</dbReference>
<evidence type="ECO:0000313" key="7">
    <source>
        <dbReference type="Proteomes" id="UP000476332"/>
    </source>
</evidence>
<feature type="binding site" evidence="5">
    <location>
        <position position="118"/>
    </location>
    <ligand>
        <name>Mg(2+)</name>
        <dbReference type="ChEBI" id="CHEBI:18420"/>
    </ligand>
</feature>
<dbReference type="PANTHER" id="PTHR33254">
    <property type="entry name" value="4-HYDROXY-4-METHYL-2-OXOGLUTARATE ALDOLASE 3-RELATED"/>
    <property type="match status" value="1"/>
</dbReference>
<dbReference type="PANTHER" id="PTHR33254:SF4">
    <property type="entry name" value="4-HYDROXY-4-METHYL-2-OXOGLUTARATE ALDOLASE 3-RELATED"/>
    <property type="match status" value="1"/>
</dbReference>
<name>A0A6L9MNG3_9HYPH</name>
<sequence length="224" mass="23571">MGFTIHPRRGGIEAVWIERFKALPVSTISDSMERLHGVGMPLRAMHGGGRMVGTAFTVKTRPGDNLIVHKALDLAAPGDVVVVDAGGALENAIIGELMAAHAEQRGLAGIVIFGAIRDGAELRRGVFPVFAAGVTHRGPYKDGPGAINVPIAVADLPVAPGDLVCGDTDGLLAVSPAEIEMVHDRAAQKFAAEQLMMAAIRTGTDDRSWIDRALDAAGCDYRDF</sequence>
<accession>A0A6L9MNG3</accession>
<dbReference type="Pfam" id="PF03737">
    <property type="entry name" value="RraA-like"/>
    <property type="match status" value="1"/>
</dbReference>
<reference evidence="6 7" key="1">
    <citation type="submission" date="2020-01" db="EMBL/GenBank/DDBJ databases">
        <title>Genomes of bacteria type strains.</title>
        <authorList>
            <person name="Chen J."/>
            <person name="Zhu S."/>
            <person name="Chen J."/>
        </authorList>
    </citation>
    <scope>NUCLEOTIDE SEQUENCE [LARGE SCALE GENOMIC DNA]</scope>
    <source>
        <strain evidence="6 7">KCTC 52919</strain>
    </source>
</reference>
<feature type="binding site" evidence="5">
    <location>
        <position position="117"/>
    </location>
    <ligand>
        <name>substrate</name>
    </ligand>
</feature>
<feature type="binding site" evidence="5">
    <location>
        <begin position="95"/>
        <end position="98"/>
    </location>
    <ligand>
        <name>substrate</name>
    </ligand>
</feature>
<gene>
    <name evidence="6" type="ORF">GTW51_21605</name>
</gene>
<comment type="cofactor">
    <cofactor evidence="5">
        <name>Mg(2+)</name>
        <dbReference type="ChEBI" id="CHEBI:18420"/>
    </cofactor>
</comment>
<evidence type="ECO:0000256" key="3">
    <source>
        <dbReference type="ARBA" id="ARBA00029596"/>
    </source>
</evidence>
<keyword evidence="5" id="KW-0460">Magnesium</keyword>
<evidence type="ECO:0000256" key="1">
    <source>
        <dbReference type="ARBA" id="ARBA00001968"/>
    </source>
</evidence>
<dbReference type="InterPro" id="IPR036704">
    <property type="entry name" value="RraA/RraA-like_sf"/>
</dbReference>
<dbReference type="Gene3D" id="3.50.30.40">
    <property type="entry name" value="Ribonuclease E inhibitor RraA/RraA-like"/>
    <property type="match status" value="1"/>
</dbReference>
<dbReference type="CDD" id="cd16841">
    <property type="entry name" value="RraA_family"/>
    <property type="match status" value="1"/>
</dbReference>
<evidence type="ECO:0000313" key="6">
    <source>
        <dbReference type="EMBL" id="NDV89262.1"/>
    </source>
</evidence>
<keyword evidence="5" id="KW-0479">Metal-binding</keyword>
<proteinExistence type="predicted"/>
<evidence type="ECO:0000256" key="5">
    <source>
        <dbReference type="PIRSR" id="PIRSR605493-1"/>
    </source>
</evidence>
<comment type="cofactor">
    <cofactor evidence="1">
        <name>a divalent metal cation</name>
        <dbReference type="ChEBI" id="CHEBI:60240"/>
    </cofactor>
</comment>
<dbReference type="RefSeq" id="WP_163046116.1">
    <property type="nucleotide sequence ID" value="NZ_JAAAMJ010000033.1"/>
</dbReference>
<dbReference type="InterPro" id="IPR005493">
    <property type="entry name" value="RraA/RraA-like"/>
</dbReference>
<organism evidence="6 7">
    <name type="scientific">Aurantimonas aggregata</name>
    <dbReference type="NCBI Taxonomy" id="2047720"/>
    <lineage>
        <taxon>Bacteria</taxon>
        <taxon>Pseudomonadati</taxon>
        <taxon>Pseudomonadota</taxon>
        <taxon>Alphaproteobacteria</taxon>
        <taxon>Hyphomicrobiales</taxon>
        <taxon>Aurantimonadaceae</taxon>
        <taxon>Aurantimonas</taxon>
    </lineage>
</organism>
<dbReference type="AlphaFoldDB" id="A0A6L9MNG3"/>
<protein>
    <recommendedName>
        <fullName evidence="2">Putative 4-hydroxy-4-methyl-2-oxoglutarate aldolase</fullName>
    </recommendedName>
    <alternativeName>
        <fullName evidence="3">Regulator of ribonuclease activity homolog</fullName>
    </alternativeName>
    <alternativeName>
        <fullName evidence="4">RraA-like protein</fullName>
    </alternativeName>
</protein>
<evidence type="ECO:0000256" key="2">
    <source>
        <dbReference type="ARBA" id="ARBA00016549"/>
    </source>
</evidence>
<dbReference type="GO" id="GO:0046872">
    <property type="term" value="F:metal ion binding"/>
    <property type="evidence" value="ECO:0007669"/>
    <property type="project" value="UniProtKB-KW"/>
</dbReference>
<dbReference type="Proteomes" id="UP000476332">
    <property type="component" value="Unassembled WGS sequence"/>
</dbReference>
<dbReference type="EMBL" id="JAAAMJ010000033">
    <property type="protein sequence ID" value="NDV89262.1"/>
    <property type="molecule type" value="Genomic_DNA"/>
</dbReference>